<feature type="region of interest" description="Disordered" evidence="1">
    <location>
        <begin position="1"/>
        <end position="25"/>
    </location>
</feature>
<feature type="compositionally biased region" description="Basic residues" evidence="1">
    <location>
        <begin position="274"/>
        <end position="288"/>
    </location>
</feature>
<keyword evidence="3" id="KW-1185">Reference proteome</keyword>
<dbReference type="Proteomes" id="UP000218811">
    <property type="component" value="Unassembled WGS sequence"/>
</dbReference>
<accession>A0A2H3K5G0</accession>
<gene>
    <name evidence="2" type="ORF">WOLCODRAFT_18492</name>
</gene>
<proteinExistence type="predicted"/>
<sequence length="634" mass="68424">MADLAKVSGNGWSRHAPGPATPRFRERTADGHAARLTCLAHDARCRDSASGAVAAGGRVMQCDAGGAGVLRGGQAQGDEKGASHTSSASARHAPVTVTAFSRWASDHKEYAGVPSARFPQARHRERHQGRIVVPRATTNHSLSPAHIHNECLVTPVPRNAAQLLPDSPGASPLEARVADAARGERTVRNDITKRHNEFLLINGPLLLATDRAPGARPLCGLPSRSSTRISGQPFPYIPRWEPPATLSSVPSRGSIPTLIAAPPAHWSAKPARQISRRSLRNHRGKRTSKRNECGASVDALVMKRALWRSQRWRVCQCGWRQLALLARRPWPGRVSDSDTQTSRLSEYLESSCDSNLHATTSSISTAAADRECEQPVSITSWVRPGDVMLSSKTHLRAGGAELIKISSSYDWRAKTISMQCAAARRARCGLMADNLMLRRHIAPQAFWCTGTGVRDGIVDRYPILGHRGVLERADSNSLGQKYTARSVQTLKIDSFCMRPRGNETVQMPLVAAMSPTDRQGRCLRQRAQPGLVKKQRDVAHLRHDGKDAAGFQVLQPAGTQPRACDPTVSAPPAVAKARADARWRIVGATVKNGGQGLGARVGRAAAACVAAACWRTGGNARVEVEPLNSRRGMA</sequence>
<organism evidence="2 3">
    <name type="scientific">Wolfiporia cocos (strain MD-104)</name>
    <name type="common">Brown rot fungus</name>
    <dbReference type="NCBI Taxonomy" id="742152"/>
    <lineage>
        <taxon>Eukaryota</taxon>
        <taxon>Fungi</taxon>
        <taxon>Dikarya</taxon>
        <taxon>Basidiomycota</taxon>
        <taxon>Agaricomycotina</taxon>
        <taxon>Agaricomycetes</taxon>
        <taxon>Polyporales</taxon>
        <taxon>Phaeolaceae</taxon>
        <taxon>Wolfiporia</taxon>
    </lineage>
</organism>
<reference evidence="2 3" key="1">
    <citation type="journal article" date="2012" name="Science">
        <title>The Paleozoic origin of enzymatic lignin decomposition reconstructed from 31 fungal genomes.</title>
        <authorList>
            <person name="Floudas D."/>
            <person name="Binder M."/>
            <person name="Riley R."/>
            <person name="Barry K."/>
            <person name="Blanchette R.A."/>
            <person name="Henrissat B."/>
            <person name="Martinez A.T."/>
            <person name="Otillar R."/>
            <person name="Spatafora J.W."/>
            <person name="Yadav J.S."/>
            <person name="Aerts A."/>
            <person name="Benoit I."/>
            <person name="Boyd A."/>
            <person name="Carlson A."/>
            <person name="Copeland A."/>
            <person name="Coutinho P.M."/>
            <person name="de Vries R.P."/>
            <person name="Ferreira P."/>
            <person name="Findley K."/>
            <person name="Foster B."/>
            <person name="Gaskell J."/>
            <person name="Glotzer D."/>
            <person name="Gorecki P."/>
            <person name="Heitman J."/>
            <person name="Hesse C."/>
            <person name="Hori C."/>
            <person name="Igarashi K."/>
            <person name="Jurgens J.A."/>
            <person name="Kallen N."/>
            <person name="Kersten P."/>
            <person name="Kohler A."/>
            <person name="Kuees U."/>
            <person name="Kumar T.K.A."/>
            <person name="Kuo A."/>
            <person name="LaButti K."/>
            <person name="Larrondo L.F."/>
            <person name="Lindquist E."/>
            <person name="Ling A."/>
            <person name="Lombard V."/>
            <person name="Lucas S."/>
            <person name="Lundell T."/>
            <person name="Martin R."/>
            <person name="McLaughlin D.J."/>
            <person name="Morgenstern I."/>
            <person name="Morin E."/>
            <person name="Murat C."/>
            <person name="Nagy L.G."/>
            <person name="Nolan M."/>
            <person name="Ohm R.A."/>
            <person name="Patyshakuliyeva A."/>
            <person name="Rokas A."/>
            <person name="Ruiz-Duenas F.J."/>
            <person name="Sabat G."/>
            <person name="Salamov A."/>
            <person name="Samejima M."/>
            <person name="Schmutz J."/>
            <person name="Slot J.C."/>
            <person name="St John F."/>
            <person name="Stenlid J."/>
            <person name="Sun H."/>
            <person name="Sun S."/>
            <person name="Syed K."/>
            <person name="Tsang A."/>
            <person name="Wiebenga A."/>
            <person name="Young D."/>
            <person name="Pisabarro A."/>
            <person name="Eastwood D.C."/>
            <person name="Martin F."/>
            <person name="Cullen D."/>
            <person name="Grigoriev I.V."/>
            <person name="Hibbett D.S."/>
        </authorList>
    </citation>
    <scope>NUCLEOTIDE SEQUENCE [LARGE SCALE GENOMIC DNA]</scope>
    <source>
        <strain evidence="2 3">MD-104</strain>
    </source>
</reference>
<dbReference type="EMBL" id="KB468146">
    <property type="protein sequence ID" value="PCH43657.1"/>
    <property type="molecule type" value="Genomic_DNA"/>
</dbReference>
<name>A0A2H3K5G0_WOLCO</name>
<evidence type="ECO:0000313" key="2">
    <source>
        <dbReference type="EMBL" id="PCH43657.1"/>
    </source>
</evidence>
<evidence type="ECO:0000313" key="3">
    <source>
        <dbReference type="Proteomes" id="UP000218811"/>
    </source>
</evidence>
<dbReference type="AlphaFoldDB" id="A0A2H3K5G0"/>
<evidence type="ECO:0000256" key="1">
    <source>
        <dbReference type="SAM" id="MobiDB-lite"/>
    </source>
</evidence>
<protein>
    <submittedName>
        <fullName evidence="2">Uncharacterized protein</fullName>
    </submittedName>
</protein>
<feature type="region of interest" description="Disordered" evidence="1">
    <location>
        <begin position="270"/>
        <end position="290"/>
    </location>
</feature>